<evidence type="ECO:0000256" key="6">
    <source>
        <dbReference type="ARBA" id="ARBA00023242"/>
    </source>
</evidence>
<evidence type="ECO:0000256" key="3">
    <source>
        <dbReference type="ARBA" id="ARBA00023015"/>
    </source>
</evidence>
<dbReference type="GO" id="GO:0008270">
    <property type="term" value="F:zinc ion binding"/>
    <property type="evidence" value="ECO:0007669"/>
    <property type="project" value="InterPro"/>
</dbReference>
<keyword evidence="8" id="KW-1133">Transmembrane helix</keyword>
<evidence type="ECO:0000256" key="8">
    <source>
        <dbReference type="SAM" id="Phobius"/>
    </source>
</evidence>
<keyword evidence="1" id="KW-0479">Metal-binding</keyword>
<keyword evidence="6" id="KW-0539">Nucleus</keyword>
<organism evidence="10 11">
    <name type="scientific">Thanatephorus cucumeris (strain AG1-IA)</name>
    <name type="common">Rice sheath blight fungus</name>
    <name type="synonym">Rhizoctonia solani</name>
    <dbReference type="NCBI Taxonomy" id="983506"/>
    <lineage>
        <taxon>Eukaryota</taxon>
        <taxon>Fungi</taxon>
        <taxon>Dikarya</taxon>
        <taxon>Basidiomycota</taxon>
        <taxon>Agaricomycotina</taxon>
        <taxon>Agaricomycetes</taxon>
        <taxon>Cantharellales</taxon>
        <taxon>Ceratobasidiaceae</taxon>
        <taxon>Rhizoctonia</taxon>
        <taxon>Rhizoctonia solani AG-1</taxon>
    </lineage>
</organism>
<feature type="compositionally biased region" description="Polar residues" evidence="7">
    <location>
        <begin position="130"/>
        <end position="141"/>
    </location>
</feature>
<sequence length="882" mass="96756">MPFGPESVCPASFYAHLFRFGIVYSYLIAILAVLAVLFCAWACSVSSLHPAIILEANIVLGVLCELIQSISAERQQSTRQLTLHLPIKGGSAKPARKNYVAALEARIALLEQMLNHAEISDNLSCASEGVSPSNNNEITMQSSEGTTPSSLPPLPEASLVRGLVDDTTSTVDYNLKPVIQLGSPEELDLGMEQCETLISLEHEHKLLAQFWDWQRMHLPYVAPVPFLSAYAIHSESVHPGEAIPSPPLPPPDAFAATALNVPRASSVQLTSDLAHYISPLLLYSMFAIAALFHGDPETSTIFYQKTKELLFTEAQNPKLASVQAVCLMSTWELGHARSPAAWSLIGEPGGAISQRLYETRNFVFWATFNTESTPKYSSRTADPIESKISIPSNASMTWWSPSTLGMGDVLLQAAWDSIRQLIQMMDDLLDSVYTTEAPRRTAQEILELVTRNHLVVQKFIDSLPTWLRSTGAIKRKDSGLVYLHILINRPFLSAHHSAQVPLTRQYRTLAFRIARASALQVSSLIRHIPLSSPCVTVPYIVYSACTVLLLAPEDPAAMDGVRTGLACLDGMDETGYWVDSAEDAARRIRALAERWGVELGTSRRVLGLVGSGTIGKAYEPESETLSVASTRPTTSAGSGHEPTSPQLFESGLPGVPTYAVEPSTGAYIPHLGRNEHVFWEDEYSFRNEHVALSEDINLGIDRDSHVFRSYQTSLNAILDTQSQPTLSEAPKATNDTHDAVKQPDAYFHQTPPQYARPPPIHHPYRRIPPKMPPHVAYALSHADPRHDMRIPYSHWHSILPPVDPNNSFPPDSSACPDMGACFHYTVEHSRDPIFVDSLADPYADVSMDWVQDTGSNFSRNGGVPGVLVGGIGEAGGLIRTGW</sequence>
<dbReference type="InterPro" id="IPR051615">
    <property type="entry name" value="Transcr_Regulatory_Elem"/>
</dbReference>
<gene>
    <name evidence="10" type="ORF">AG1IA_06365</name>
</gene>
<accession>L8WN62</accession>
<keyword evidence="3" id="KW-0805">Transcription regulation</keyword>
<evidence type="ECO:0000256" key="4">
    <source>
        <dbReference type="ARBA" id="ARBA00023125"/>
    </source>
</evidence>
<keyword evidence="5" id="KW-0804">Transcription</keyword>
<feature type="transmembrane region" description="Helical" evidence="8">
    <location>
        <begin position="20"/>
        <end position="43"/>
    </location>
</feature>
<evidence type="ECO:0000313" key="11">
    <source>
        <dbReference type="Proteomes" id="UP000011668"/>
    </source>
</evidence>
<dbReference type="AlphaFoldDB" id="L8WN62"/>
<keyword evidence="4" id="KW-0238">DNA-binding</keyword>
<feature type="region of interest" description="Disordered" evidence="7">
    <location>
        <begin position="620"/>
        <end position="652"/>
    </location>
</feature>
<keyword evidence="11" id="KW-1185">Reference proteome</keyword>
<evidence type="ECO:0000256" key="5">
    <source>
        <dbReference type="ARBA" id="ARBA00023163"/>
    </source>
</evidence>
<dbReference type="Pfam" id="PF04082">
    <property type="entry name" value="Fungal_trans"/>
    <property type="match status" value="1"/>
</dbReference>
<dbReference type="PANTHER" id="PTHR31313:SF81">
    <property type="entry name" value="TY1 ENHANCER ACTIVATOR"/>
    <property type="match status" value="1"/>
</dbReference>
<feature type="compositionally biased region" description="Polar residues" evidence="7">
    <location>
        <begin position="623"/>
        <end position="647"/>
    </location>
</feature>
<dbReference type="InterPro" id="IPR007219">
    <property type="entry name" value="XnlR_reg_dom"/>
</dbReference>
<dbReference type="HOGENOM" id="CLU_293046_0_0_1"/>
<evidence type="ECO:0000259" key="9">
    <source>
        <dbReference type="Pfam" id="PF04082"/>
    </source>
</evidence>
<feature type="region of interest" description="Disordered" evidence="7">
    <location>
        <begin position="130"/>
        <end position="156"/>
    </location>
</feature>
<name>L8WN62_THACA</name>
<evidence type="ECO:0000313" key="10">
    <source>
        <dbReference type="EMBL" id="ELU39601.1"/>
    </source>
</evidence>
<evidence type="ECO:0000256" key="7">
    <source>
        <dbReference type="SAM" id="MobiDB-lite"/>
    </source>
</evidence>
<dbReference type="CDD" id="cd12148">
    <property type="entry name" value="fungal_TF_MHR"/>
    <property type="match status" value="1"/>
</dbReference>
<dbReference type="OrthoDB" id="3190940at2759"/>
<dbReference type="GO" id="GO:0003677">
    <property type="term" value="F:DNA binding"/>
    <property type="evidence" value="ECO:0007669"/>
    <property type="project" value="UniProtKB-KW"/>
</dbReference>
<dbReference type="PANTHER" id="PTHR31313">
    <property type="entry name" value="TY1 ENHANCER ACTIVATOR"/>
    <property type="match status" value="1"/>
</dbReference>
<dbReference type="EMBL" id="AFRT01001689">
    <property type="protein sequence ID" value="ELU39601.1"/>
    <property type="molecule type" value="Genomic_DNA"/>
</dbReference>
<dbReference type="GO" id="GO:0006351">
    <property type="term" value="P:DNA-templated transcription"/>
    <property type="evidence" value="ECO:0007669"/>
    <property type="project" value="InterPro"/>
</dbReference>
<keyword evidence="8" id="KW-0472">Membrane</keyword>
<protein>
    <submittedName>
        <fullName evidence="10">Fungal specific transcription factor domain-containing protein</fullName>
    </submittedName>
</protein>
<dbReference type="STRING" id="983506.L8WN62"/>
<keyword evidence="2" id="KW-0862">Zinc</keyword>
<dbReference type="Proteomes" id="UP000011668">
    <property type="component" value="Unassembled WGS sequence"/>
</dbReference>
<evidence type="ECO:0000256" key="2">
    <source>
        <dbReference type="ARBA" id="ARBA00022833"/>
    </source>
</evidence>
<proteinExistence type="predicted"/>
<evidence type="ECO:0000256" key="1">
    <source>
        <dbReference type="ARBA" id="ARBA00022723"/>
    </source>
</evidence>
<comment type="caution">
    <text evidence="10">The sequence shown here is derived from an EMBL/GenBank/DDBJ whole genome shotgun (WGS) entry which is preliminary data.</text>
</comment>
<keyword evidence="8" id="KW-0812">Transmembrane</keyword>
<feature type="domain" description="Xylanolytic transcriptional activator regulatory" evidence="9">
    <location>
        <begin position="210"/>
        <end position="346"/>
    </location>
</feature>
<reference evidence="10 11" key="1">
    <citation type="journal article" date="2013" name="Nat. Commun.">
        <title>The evolution and pathogenic mechanisms of the rice sheath blight pathogen.</title>
        <authorList>
            <person name="Zheng A."/>
            <person name="Lin R."/>
            <person name="Xu L."/>
            <person name="Qin P."/>
            <person name="Tang C."/>
            <person name="Ai P."/>
            <person name="Zhang D."/>
            <person name="Liu Y."/>
            <person name="Sun Z."/>
            <person name="Feng H."/>
            <person name="Wang Y."/>
            <person name="Chen Y."/>
            <person name="Liang X."/>
            <person name="Fu R."/>
            <person name="Li Q."/>
            <person name="Zhang J."/>
            <person name="Yu X."/>
            <person name="Xie Z."/>
            <person name="Ding L."/>
            <person name="Guan P."/>
            <person name="Tang J."/>
            <person name="Liang Y."/>
            <person name="Wang S."/>
            <person name="Deng Q."/>
            <person name="Li S."/>
            <person name="Zhu J."/>
            <person name="Wang L."/>
            <person name="Liu H."/>
            <person name="Li P."/>
        </authorList>
    </citation>
    <scope>NUCLEOTIDE SEQUENCE [LARGE SCALE GENOMIC DNA]</scope>
    <source>
        <strain evidence="11">AG-1 IA</strain>
    </source>
</reference>